<sequence length="173" mass="19516">MPKSIVHVVMDRGKRCNRTDGSYDNVDGQSDNPFQRGGKILRIRVKCGSIMCWHSVVGVDFSKTHGRPSRPSSTDSIFNVCKRKARRTSLHPRPYSTTHRDRASLPQLLVAQQCAARYWAKYGLSNAGHCAIRRSILRPLLNRRRSLVALILSAVRRMLSCADSELERLDAKA</sequence>
<name>A0A166SCN9_9AGAM</name>
<dbReference type="EMBL" id="KV417900">
    <property type="protein sequence ID" value="KZP04648.1"/>
    <property type="molecule type" value="Genomic_DNA"/>
</dbReference>
<dbReference type="AlphaFoldDB" id="A0A166SCN9"/>
<protein>
    <submittedName>
        <fullName evidence="2">Uncharacterized protein</fullName>
    </submittedName>
</protein>
<evidence type="ECO:0000313" key="1">
    <source>
        <dbReference type="EMBL" id="KZP04648.1"/>
    </source>
</evidence>
<dbReference type="Proteomes" id="UP000076532">
    <property type="component" value="Unassembled WGS sequence"/>
</dbReference>
<dbReference type="EMBL" id="KV417499">
    <property type="protein sequence ID" value="KZP29294.1"/>
    <property type="molecule type" value="Genomic_DNA"/>
</dbReference>
<evidence type="ECO:0000313" key="2">
    <source>
        <dbReference type="EMBL" id="KZP29294.1"/>
    </source>
</evidence>
<keyword evidence="3" id="KW-1185">Reference proteome</keyword>
<accession>A0A166SCN9</accession>
<organism evidence="2 3">
    <name type="scientific">Athelia psychrophila</name>
    <dbReference type="NCBI Taxonomy" id="1759441"/>
    <lineage>
        <taxon>Eukaryota</taxon>
        <taxon>Fungi</taxon>
        <taxon>Dikarya</taxon>
        <taxon>Basidiomycota</taxon>
        <taxon>Agaricomycotina</taxon>
        <taxon>Agaricomycetes</taxon>
        <taxon>Agaricomycetidae</taxon>
        <taxon>Atheliales</taxon>
        <taxon>Atheliaceae</taxon>
        <taxon>Athelia</taxon>
    </lineage>
</organism>
<reference evidence="2 3" key="1">
    <citation type="journal article" date="2016" name="Mol. Biol. Evol.">
        <title>Comparative Genomics of Early-Diverging Mushroom-Forming Fungi Provides Insights into the Origins of Lignocellulose Decay Capabilities.</title>
        <authorList>
            <person name="Nagy L.G."/>
            <person name="Riley R."/>
            <person name="Tritt A."/>
            <person name="Adam C."/>
            <person name="Daum C."/>
            <person name="Floudas D."/>
            <person name="Sun H."/>
            <person name="Yadav J.S."/>
            <person name="Pangilinan J."/>
            <person name="Larsson K.H."/>
            <person name="Matsuura K."/>
            <person name="Barry K."/>
            <person name="Labutti K."/>
            <person name="Kuo R."/>
            <person name="Ohm R.A."/>
            <person name="Bhattacharya S.S."/>
            <person name="Shirouzu T."/>
            <person name="Yoshinaga Y."/>
            <person name="Martin F.M."/>
            <person name="Grigoriev I.V."/>
            <person name="Hibbett D.S."/>
        </authorList>
    </citation>
    <scope>NUCLEOTIDE SEQUENCE [LARGE SCALE GENOMIC DNA]</scope>
    <source>
        <strain evidence="2 3">CBS 109695</strain>
    </source>
</reference>
<gene>
    <name evidence="2" type="ORF">FIBSPDRAFT_885065</name>
    <name evidence="1" type="ORF">FIBSPDRAFT_904107</name>
</gene>
<evidence type="ECO:0000313" key="3">
    <source>
        <dbReference type="Proteomes" id="UP000076532"/>
    </source>
</evidence>
<proteinExistence type="predicted"/>